<dbReference type="Gene3D" id="1.10.10.10">
    <property type="entry name" value="Winged helix-like DNA-binding domain superfamily/Winged helix DNA-binding domain"/>
    <property type="match status" value="1"/>
</dbReference>
<dbReference type="OrthoDB" id="3730926at2"/>
<protein>
    <submittedName>
        <fullName evidence="2">Helix-turn-helix domain-containing protein</fullName>
    </submittedName>
</protein>
<dbReference type="SUPFAM" id="SSF46785">
    <property type="entry name" value="Winged helix' DNA-binding domain"/>
    <property type="match status" value="1"/>
</dbReference>
<dbReference type="InterPro" id="IPR011991">
    <property type="entry name" value="ArsR-like_HTH"/>
</dbReference>
<reference evidence="2 3" key="1">
    <citation type="submission" date="2019-11" db="EMBL/GenBank/DDBJ databases">
        <authorList>
            <person name="Yuan L."/>
        </authorList>
    </citation>
    <scope>NUCLEOTIDE SEQUENCE [LARGE SCALE GENOMIC DNA]</scope>
    <source>
        <strain evidence="2 3">TRM43335</strain>
    </source>
</reference>
<evidence type="ECO:0000259" key="1">
    <source>
        <dbReference type="Pfam" id="PF01022"/>
    </source>
</evidence>
<dbReference type="Proteomes" id="UP000473014">
    <property type="component" value="Unassembled WGS sequence"/>
</dbReference>
<organism evidence="2 3">
    <name type="scientific">Streptomyces taklimakanensis</name>
    <dbReference type="NCBI Taxonomy" id="2569853"/>
    <lineage>
        <taxon>Bacteria</taxon>
        <taxon>Bacillati</taxon>
        <taxon>Actinomycetota</taxon>
        <taxon>Actinomycetes</taxon>
        <taxon>Kitasatosporales</taxon>
        <taxon>Streptomycetaceae</taxon>
        <taxon>Streptomyces</taxon>
    </lineage>
</organism>
<keyword evidence="3" id="KW-1185">Reference proteome</keyword>
<gene>
    <name evidence="2" type="ORF">F0L17_10525</name>
</gene>
<dbReference type="CDD" id="cd00090">
    <property type="entry name" value="HTH_ARSR"/>
    <property type="match status" value="1"/>
</dbReference>
<name>A0A6G2BBW7_9ACTN</name>
<evidence type="ECO:0000313" key="3">
    <source>
        <dbReference type="Proteomes" id="UP000473014"/>
    </source>
</evidence>
<dbReference type="Pfam" id="PF01022">
    <property type="entry name" value="HTH_5"/>
    <property type="match status" value="1"/>
</dbReference>
<dbReference type="InterPro" id="IPR036388">
    <property type="entry name" value="WH-like_DNA-bd_sf"/>
</dbReference>
<proteinExistence type="predicted"/>
<accession>A0A6G2BBW7</accession>
<evidence type="ECO:0000313" key="2">
    <source>
        <dbReference type="EMBL" id="MTE19553.1"/>
    </source>
</evidence>
<dbReference type="InterPro" id="IPR001845">
    <property type="entry name" value="HTH_ArsR_DNA-bd_dom"/>
</dbReference>
<dbReference type="GO" id="GO:0003700">
    <property type="term" value="F:DNA-binding transcription factor activity"/>
    <property type="evidence" value="ECO:0007669"/>
    <property type="project" value="InterPro"/>
</dbReference>
<dbReference type="EMBL" id="WIXO01000001">
    <property type="protein sequence ID" value="MTE19553.1"/>
    <property type="molecule type" value="Genomic_DNA"/>
</dbReference>
<dbReference type="AlphaFoldDB" id="A0A6G2BBW7"/>
<dbReference type="InterPro" id="IPR036390">
    <property type="entry name" value="WH_DNA-bd_sf"/>
</dbReference>
<comment type="caution">
    <text evidence="2">The sequence shown here is derived from an EMBL/GenBank/DDBJ whole genome shotgun (WGS) entry which is preliminary data.</text>
</comment>
<sequence>MSGDASSNDALAGRVAELARRVSELEGRLGSGTGSPGGDKEPVADAYRVLPQLRERLREAARGGVLFAGSVAGPGGERVEWERSAATESVLESDWSELADALGALGQPVRLRLLQALLEGRTAVAELVELDGLGTTGQIYHHLRQLVSAGWLETAGRGHYQVPPTRLVPLLVVITAARH</sequence>
<dbReference type="RefSeq" id="WP_155070873.1">
    <property type="nucleotide sequence ID" value="NZ_WIXO01000001.1"/>
</dbReference>
<feature type="domain" description="HTH arsR-type" evidence="1">
    <location>
        <begin position="108"/>
        <end position="150"/>
    </location>
</feature>